<dbReference type="AlphaFoldDB" id="X1KFC1"/>
<name>X1KFC1_9ZZZZ</name>
<organism evidence="1">
    <name type="scientific">marine sediment metagenome</name>
    <dbReference type="NCBI Taxonomy" id="412755"/>
    <lineage>
        <taxon>unclassified sequences</taxon>
        <taxon>metagenomes</taxon>
        <taxon>ecological metagenomes</taxon>
    </lineage>
</organism>
<evidence type="ECO:0000313" key="1">
    <source>
        <dbReference type="EMBL" id="GAH80758.1"/>
    </source>
</evidence>
<protein>
    <submittedName>
        <fullName evidence="1">Uncharacterized protein</fullName>
    </submittedName>
</protein>
<dbReference type="EMBL" id="BARU01043384">
    <property type="protein sequence ID" value="GAH80758.1"/>
    <property type="molecule type" value="Genomic_DNA"/>
</dbReference>
<comment type="caution">
    <text evidence="1">The sequence shown here is derived from an EMBL/GenBank/DDBJ whole genome shotgun (WGS) entry which is preliminary data.</text>
</comment>
<accession>X1KFC1</accession>
<gene>
    <name evidence="1" type="ORF">S03H2_66445</name>
</gene>
<sequence length="39" mass="4314">MIASTCSVIEIPFAKNGNRKEFDGMLSSLTDKQRKILNG</sequence>
<proteinExistence type="predicted"/>
<reference evidence="1" key="1">
    <citation type="journal article" date="2014" name="Front. Microbiol.">
        <title>High frequency of phylogenetically diverse reductive dehalogenase-homologous genes in deep subseafloor sedimentary metagenomes.</title>
        <authorList>
            <person name="Kawai M."/>
            <person name="Futagami T."/>
            <person name="Toyoda A."/>
            <person name="Takaki Y."/>
            <person name="Nishi S."/>
            <person name="Hori S."/>
            <person name="Arai W."/>
            <person name="Tsubouchi T."/>
            <person name="Morono Y."/>
            <person name="Uchiyama I."/>
            <person name="Ito T."/>
            <person name="Fujiyama A."/>
            <person name="Inagaki F."/>
            <person name="Takami H."/>
        </authorList>
    </citation>
    <scope>NUCLEOTIDE SEQUENCE</scope>
    <source>
        <strain evidence="1">Expedition CK06-06</strain>
    </source>
</reference>
<feature type="non-terminal residue" evidence="1">
    <location>
        <position position="39"/>
    </location>
</feature>